<accession>Q01V10</accession>
<reference evidence="2" key="1">
    <citation type="submission" date="2006-10" db="EMBL/GenBank/DDBJ databases">
        <title>Complete sequence of Solibacter usitatus Ellin6076.</title>
        <authorList>
            <consortium name="US DOE Joint Genome Institute"/>
            <person name="Copeland A."/>
            <person name="Lucas S."/>
            <person name="Lapidus A."/>
            <person name="Barry K."/>
            <person name="Detter J.C."/>
            <person name="Glavina del Rio T."/>
            <person name="Hammon N."/>
            <person name="Israni S."/>
            <person name="Dalin E."/>
            <person name="Tice H."/>
            <person name="Pitluck S."/>
            <person name="Thompson L.S."/>
            <person name="Brettin T."/>
            <person name="Bruce D."/>
            <person name="Han C."/>
            <person name="Tapia R."/>
            <person name="Gilna P."/>
            <person name="Schmutz J."/>
            <person name="Larimer F."/>
            <person name="Land M."/>
            <person name="Hauser L."/>
            <person name="Kyrpides N."/>
            <person name="Mikhailova N."/>
            <person name="Janssen P.H."/>
            <person name="Kuske C.R."/>
            <person name="Richardson P."/>
        </authorList>
    </citation>
    <scope>NUCLEOTIDE SEQUENCE</scope>
    <source>
        <strain evidence="2">Ellin6076</strain>
    </source>
</reference>
<feature type="transmembrane region" description="Helical" evidence="1">
    <location>
        <begin position="127"/>
        <end position="144"/>
    </location>
</feature>
<evidence type="ECO:0000313" key="2">
    <source>
        <dbReference type="EMBL" id="ABJ86505.1"/>
    </source>
</evidence>
<feature type="transmembrane region" description="Helical" evidence="1">
    <location>
        <begin position="12"/>
        <end position="38"/>
    </location>
</feature>
<dbReference type="STRING" id="234267.Acid_5558"/>
<keyword evidence="1" id="KW-1133">Transmembrane helix</keyword>
<sequence length="211" mass="23908">MRDVMQPLDLSWGAQLTLVRLVLLSQLALILICVVRFIRSGRFLYRFSGDSILMDHVLRAEADPDLLAAYALARRLSCKAVDRRANPEPSKSQARVDKVLLILNAAESRFLYLWENCYADVESAKRASLLSFLLSVIMVSYAAFPTYSRYVLNKSAQPLLATEHLLLLFTLGCSCCAVLYFASSVFERKLTKRKTCWTYFCSRVKGELSSE</sequence>
<keyword evidence="1" id="KW-0812">Transmembrane</keyword>
<protein>
    <submittedName>
        <fullName evidence="2">Uncharacterized protein</fullName>
    </submittedName>
</protein>
<proteinExistence type="predicted"/>
<dbReference type="AlphaFoldDB" id="Q01V10"/>
<keyword evidence="1" id="KW-0472">Membrane</keyword>
<dbReference type="EMBL" id="CP000473">
    <property type="protein sequence ID" value="ABJ86505.1"/>
    <property type="molecule type" value="Genomic_DNA"/>
</dbReference>
<name>Q01V10_SOLUE</name>
<dbReference type="HOGENOM" id="CLU_1304204_0_0_0"/>
<organism evidence="2">
    <name type="scientific">Solibacter usitatus (strain Ellin6076)</name>
    <dbReference type="NCBI Taxonomy" id="234267"/>
    <lineage>
        <taxon>Bacteria</taxon>
        <taxon>Pseudomonadati</taxon>
        <taxon>Acidobacteriota</taxon>
        <taxon>Terriglobia</taxon>
        <taxon>Bryobacterales</taxon>
        <taxon>Solibacteraceae</taxon>
        <taxon>Candidatus Solibacter</taxon>
    </lineage>
</organism>
<dbReference type="InParanoid" id="Q01V10"/>
<gene>
    <name evidence="2" type="ordered locus">Acid_5558</name>
</gene>
<evidence type="ECO:0000256" key="1">
    <source>
        <dbReference type="SAM" id="Phobius"/>
    </source>
</evidence>
<feature type="transmembrane region" description="Helical" evidence="1">
    <location>
        <begin position="164"/>
        <end position="186"/>
    </location>
</feature>
<dbReference type="KEGG" id="sus:Acid_5558"/>